<dbReference type="HOGENOM" id="CLU_3143738_0_0_1"/>
<proteinExistence type="predicted"/>
<evidence type="ECO:0000313" key="1">
    <source>
        <dbReference type="EMBL" id="ESA13132.1"/>
    </source>
</evidence>
<sequence length="49" mass="5668">MNETKVISSFVFDEAIKLEYKGNDLVLLKLIESIVHVVFKQLGYILKLQ</sequence>
<gene>
    <name evidence="1" type="ORF">GLOINDRAFT_26366</name>
</gene>
<dbReference type="AlphaFoldDB" id="U9U0D5"/>
<organism evidence="1">
    <name type="scientific">Rhizophagus irregularis (strain DAOM 181602 / DAOM 197198 / MUCL 43194)</name>
    <name type="common">Arbuscular mycorrhizal fungus</name>
    <name type="synonym">Glomus intraradices</name>
    <dbReference type="NCBI Taxonomy" id="747089"/>
    <lineage>
        <taxon>Eukaryota</taxon>
        <taxon>Fungi</taxon>
        <taxon>Fungi incertae sedis</taxon>
        <taxon>Mucoromycota</taxon>
        <taxon>Glomeromycotina</taxon>
        <taxon>Glomeromycetes</taxon>
        <taxon>Glomerales</taxon>
        <taxon>Glomeraceae</taxon>
        <taxon>Rhizophagus</taxon>
    </lineage>
</organism>
<accession>U9U0D5</accession>
<dbReference type="EMBL" id="KI284204">
    <property type="protein sequence ID" value="ESA13132.1"/>
    <property type="molecule type" value="Genomic_DNA"/>
</dbReference>
<name>U9U0D5_RHIID</name>
<protein>
    <submittedName>
        <fullName evidence="1">Uncharacterized protein</fullName>
    </submittedName>
</protein>
<reference evidence="1" key="1">
    <citation type="submission" date="2013-07" db="EMBL/GenBank/DDBJ databases">
        <title>The genome of an arbuscular mycorrhizal fungus provides insights into the evolution of the oldest plant symbiosis.</title>
        <authorList>
            <consortium name="DOE Joint Genome Institute"/>
            <person name="Tisserant E."/>
            <person name="Malbreil M."/>
            <person name="Kuo A."/>
            <person name="Kohler A."/>
            <person name="Symeonidi A."/>
            <person name="Balestrini R."/>
            <person name="Charron P."/>
            <person name="Duensing N."/>
            <person name="Frei-dit-Frey N."/>
            <person name="Gianinazzi-Pearson V."/>
            <person name="Gilbert B."/>
            <person name="Handa Y."/>
            <person name="Hijri M."/>
            <person name="Kaul R."/>
            <person name="Kawaguchi M."/>
            <person name="Krajinski F."/>
            <person name="Lammers P."/>
            <person name="Lapierre D."/>
            <person name="Masclaux F.G."/>
            <person name="Murat C."/>
            <person name="Morin E."/>
            <person name="Ndikumana S."/>
            <person name="Pagni M."/>
            <person name="Petitpierre D."/>
            <person name="Requena N."/>
            <person name="Rosikiewicz P."/>
            <person name="Riley R."/>
            <person name="Saito K."/>
            <person name="San Clemente H."/>
            <person name="Shapiro H."/>
            <person name="van Tuinen D."/>
            <person name="Becard G."/>
            <person name="Bonfante P."/>
            <person name="Paszkowski U."/>
            <person name="Shachar-Hill Y."/>
            <person name="Young J.P."/>
            <person name="Sanders I.R."/>
            <person name="Henrissat B."/>
            <person name="Rensing S.A."/>
            <person name="Grigoriev I.V."/>
            <person name="Corradi N."/>
            <person name="Roux C."/>
            <person name="Martin F."/>
        </authorList>
    </citation>
    <scope>NUCLEOTIDE SEQUENCE</scope>
    <source>
        <strain evidence="1">DAOM 197198</strain>
    </source>
</reference>